<accession>A0ABD3CZ65</accession>
<evidence type="ECO:0000256" key="6">
    <source>
        <dbReference type="ARBA" id="ARBA00023002"/>
    </source>
</evidence>
<evidence type="ECO:0000256" key="7">
    <source>
        <dbReference type="ARBA" id="ARBA00023004"/>
    </source>
</evidence>
<proteinExistence type="inferred from homology"/>
<keyword evidence="11" id="KW-1133">Transmembrane helix</keyword>
<evidence type="ECO:0000256" key="4">
    <source>
        <dbReference type="ARBA" id="ARBA00022617"/>
    </source>
</evidence>
<reference evidence="13" key="1">
    <citation type="journal article" date="2024" name="IScience">
        <title>Strigolactones Initiate the Formation of Haustorium-like Structures in Castilleja.</title>
        <authorList>
            <person name="Buerger M."/>
            <person name="Peterson D."/>
            <person name="Chory J."/>
        </authorList>
    </citation>
    <scope>NUCLEOTIDE SEQUENCE [LARGE SCALE GENOMIC DNA]</scope>
</reference>
<dbReference type="InterPro" id="IPR001128">
    <property type="entry name" value="Cyt_P450"/>
</dbReference>
<dbReference type="PANTHER" id="PTHR47944:SF4">
    <property type="entry name" value="OS09G0441700 PROTEIN"/>
    <property type="match status" value="1"/>
</dbReference>
<dbReference type="GO" id="GO:0016020">
    <property type="term" value="C:membrane"/>
    <property type="evidence" value="ECO:0007669"/>
    <property type="project" value="UniProtKB-SubCell"/>
</dbReference>
<dbReference type="AlphaFoldDB" id="A0ABD3CZ65"/>
<feature type="binding site" description="axial binding residue" evidence="9">
    <location>
        <position position="467"/>
    </location>
    <ligand>
        <name>heme</name>
        <dbReference type="ChEBI" id="CHEBI:30413"/>
    </ligand>
    <ligandPart>
        <name>Fe</name>
        <dbReference type="ChEBI" id="CHEBI:18248"/>
    </ligandPart>
</feature>
<dbReference type="PANTHER" id="PTHR47944">
    <property type="entry name" value="CYTOCHROME P450 98A9"/>
    <property type="match status" value="1"/>
</dbReference>
<name>A0ABD3CZ65_9LAMI</name>
<gene>
    <name evidence="12" type="ORF">CASFOL_021645</name>
</gene>
<keyword evidence="6 10" id="KW-0560">Oxidoreductase</keyword>
<dbReference type="Proteomes" id="UP001632038">
    <property type="component" value="Unassembled WGS sequence"/>
</dbReference>
<evidence type="ECO:0000256" key="2">
    <source>
        <dbReference type="ARBA" id="ARBA00004167"/>
    </source>
</evidence>
<keyword evidence="7 9" id="KW-0408">Iron</keyword>
<dbReference type="GO" id="GO:0046872">
    <property type="term" value="F:metal ion binding"/>
    <property type="evidence" value="ECO:0007669"/>
    <property type="project" value="UniProtKB-KW"/>
</dbReference>
<dbReference type="Pfam" id="PF00067">
    <property type="entry name" value="p450"/>
    <property type="match status" value="1"/>
</dbReference>
<dbReference type="Gene3D" id="1.10.630.10">
    <property type="entry name" value="Cytochrome P450"/>
    <property type="match status" value="1"/>
</dbReference>
<protein>
    <recommendedName>
        <fullName evidence="14">Cytochrome P450</fullName>
    </recommendedName>
</protein>
<dbReference type="InterPro" id="IPR017972">
    <property type="entry name" value="Cyt_P450_CS"/>
</dbReference>
<dbReference type="InterPro" id="IPR002401">
    <property type="entry name" value="Cyt_P450_E_grp-I"/>
</dbReference>
<dbReference type="PRINTS" id="PR00463">
    <property type="entry name" value="EP450I"/>
</dbReference>
<keyword evidence="4 9" id="KW-0349">Heme</keyword>
<dbReference type="InterPro" id="IPR036396">
    <property type="entry name" value="Cyt_P450_sf"/>
</dbReference>
<dbReference type="EMBL" id="JAVIJP010000028">
    <property type="protein sequence ID" value="KAL3634591.1"/>
    <property type="molecule type" value="Genomic_DNA"/>
</dbReference>
<dbReference type="PROSITE" id="PS00086">
    <property type="entry name" value="CYTOCHROME_P450"/>
    <property type="match status" value="1"/>
</dbReference>
<keyword evidence="11" id="KW-0812">Transmembrane</keyword>
<comment type="caution">
    <text evidence="12">The sequence shown here is derived from an EMBL/GenBank/DDBJ whole genome shotgun (WGS) entry which is preliminary data.</text>
</comment>
<comment type="cofactor">
    <cofactor evidence="1 9">
        <name>heme</name>
        <dbReference type="ChEBI" id="CHEBI:30413"/>
    </cofactor>
</comment>
<evidence type="ECO:0000256" key="1">
    <source>
        <dbReference type="ARBA" id="ARBA00001971"/>
    </source>
</evidence>
<keyword evidence="5 9" id="KW-0479">Metal-binding</keyword>
<evidence type="ECO:0000256" key="5">
    <source>
        <dbReference type="ARBA" id="ARBA00022723"/>
    </source>
</evidence>
<dbReference type="GO" id="GO:0004497">
    <property type="term" value="F:monooxygenase activity"/>
    <property type="evidence" value="ECO:0007669"/>
    <property type="project" value="UniProtKB-KW"/>
</dbReference>
<dbReference type="GO" id="GO:0044550">
    <property type="term" value="P:secondary metabolite biosynthetic process"/>
    <property type="evidence" value="ECO:0007669"/>
    <property type="project" value="UniProtKB-ARBA"/>
</dbReference>
<evidence type="ECO:0000256" key="9">
    <source>
        <dbReference type="PIRSR" id="PIRSR602401-1"/>
    </source>
</evidence>
<evidence type="ECO:0000256" key="10">
    <source>
        <dbReference type="RuleBase" id="RU000461"/>
    </source>
</evidence>
<evidence type="ECO:0000313" key="13">
    <source>
        <dbReference type="Proteomes" id="UP001632038"/>
    </source>
</evidence>
<organism evidence="12 13">
    <name type="scientific">Castilleja foliolosa</name>
    <dbReference type="NCBI Taxonomy" id="1961234"/>
    <lineage>
        <taxon>Eukaryota</taxon>
        <taxon>Viridiplantae</taxon>
        <taxon>Streptophyta</taxon>
        <taxon>Embryophyta</taxon>
        <taxon>Tracheophyta</taxon>
        <taxon>Spermatophyta</taxon>
        <taxon>Magnoliopsida</taxon>
        <taxon>eudicotyledons</taxon>
        <taxon>Gunneridae</taxon>
        <taxon>Pentapetalae</taxon>
        <taxon>asterids</taxon>
        <taxon>lamiids</taxon>
        <taxon>Lamiales</taxon>
        <taxon>Orobanchaceae</taxon>
        <taxon>Pedicularideae</taxon>
        <taxon>Castillejinae</taxon>
        <taxon>Castilleja</taxon>
    </lineage>
</organism>
<evidence type="ECO:0000256" key="3">
    <source>
        <dbReference type="ARBA" id="ARBA00010617"/>
    </source>
</evidence>
<evidence type="ECO:0008006" key="14">
    <source>
        <dbReference type="Google" id="ProtNLM"/>
    </source>
</evidence>
<keyword evidence="8 10" id="KW-0503">Monooxygenase</keyword>
<keyword evidence="13" id="KW-1185">Reference proteome</keyword>
<dbReference type="SUPFAM" id="SSF48264">
    <property type="entry name" value="Cytochrome P450"/>
    <property type="match status" value="1"/>
</dbReference>
<comment type="similarity">
    <text evidence="3 10">Belongs to the cytochrome P450 family.</text>
</comment>
<evidence type="ECO:0000313" key="12">
    <source>
        <dbReference type="EMBL" id="KAL3634591.1"/>
    </source>
</evidence>
<keyword evidence="11" id="KW-0472">Membrane</keyword>
<feature type="transmembrane region" description="Helical" evidence="11">
    <location>
        <begin position="7"/>
        <end position="28"/>
    </location>
</feature>
<comment type="subcellular location">
    <subcellularLocation>
        <location evidence="2">Membrane</location>
        <topology evidence="2">Single-pass membrane protein</topology>
    </subcellularLocation>
</comment>
<evidence type="ECO:0000256" key="8">
    <source>
        <dbReference type="ARBA" id="ARBA00023033"/>
    </source>
</evidence>
<evidence type="ECO:0000256" key="11">
    <source>
        <dbReference type="SAM" id="Phobius"/>
    </source>
</evidence>
<sequence length="536" mass="60934">MENKLNICFQIIYFLSLITFTSKILLYLSKLLKTTTQTTPGPLPPGPTGWPVIGCLPEMIKNKPTSKWIHKLMQQNNTEIACIRLGSTYIIPITSPELARQFLYKHDQIFASRPVCMTGKLTSNNYLSAALSPSGDQWRKMRNIVASKILSPAMHTFLHDKRCQEADHLVKYVYNQCRKNDHGLVNIRVAALHYCGNVIRKLVFGKRFFGPGTEDGSPGKEEIEHVAGVFSILQHLYGFTIADYAPWMEVFDLDGYKRAIKNGINSVNKYHDPEIMKRVKMWKQGIKNREDDILDVLINLRDSKNNPLLSIQKIKTQITEIMTATIDNPSNAVEWAIAEMINQPHILEKAHDELDRVVGWGRLVQESDIPNLNYIKSCVKESFRLHPIAPFILPHVSTKDAVLDDYFIPKGSHVLLSRIGLGRNPKVWKDPLIYDPERHIVDNRNSEVVLMDRELRMLSFGVGRRGCPGTVLGSSMTIILLARLVQGFDFTAQFDGIKVDLAESEYNLQMAKPLVARAMPRLEPEVYLVKNSRKTT</sequence>